<evidence type="ECO:0000313" key="2">
    <source>
        <dbReference type="Proteomes" id="UP001055013"/>
    </source>
</evidence>
<comment type="caution">
    <text evidence="1">The sequence shown here is derived from an EMBL/GenBank/DDBJ whole genome shotgun (WGS) entry which is preliminary data.</text>
</comment>
<accession>A0ACB5R645</accession>
<keyword evidence="2" id="KW-1185">Reference proteome</keyword>
<organism evidence="1 2">
    <name type="scientific">Caballeronia novacaledonica</name>
    <dbReference type="NCBI Taxonomy" id="1544861"/>
    <lineage>
        <taxon>Bacteria</taxon>
        <taxon>Pseudomonadati</taxon>
        <taxon>Pseudomonadota</taxon>
        <taxon>Betaproteobacteria</taxon>
        <taxon>Burkholderiales</taxon>
        <taxon>Burkholderiaceae</taxon>
        <taxon>Caballeronia</taxon>
    </lineage>
</organism>
<proteinExistence type="predicted"/>
<name>A0ACB5R645_9BURK</name>
<sequence>MNRINWLAALCATAASISLSAAYATCTLYQHRDYGGAHWTLQSGDVMKMVSAPPYGVSDGIHRFIYDPSWNDQVSSFKVSGGCTLTLWEHVDEGGHHFRSNRSYTYVGDGWNDKASEAICSCPGMPNW</sequence>
<dbReference type="EMBL" id="BPUR01000057">
    <property type="protein sequence ID" value="GJH22829.1"/>
    <property type="molecule type" value="Genomic_DNA"/>
</dbReference>
<protein>
    <submittedName>
        <fullName evidence="1">Uncharacterized protein</fullName>
    </submittedName>
</protein>
<gene>
    <name evidence="1" type="ORF">CBA19CS22_39825</name>
</gene>
<reference evidence="1" key="1">
    <citation type="submission" date="2021-09" db="EMBL/GenBank/DDBJ databases">
        <title>Isolation and characterization of 3-chlorobenzoate degrading bacteria from soils in Shizuoka.</title>
        <authorList>
            <person name="Ifat A."/>
            <person name="Ogawa N."/>
            <person name="Kimbara K."/>
            <person name="Moriuchi R."/>
            <person name="Dohra H."/>
            <person name="Shintani M."/>
        </authorList>
    </citation>
    <scope>NUCLEOTIDE SEQUENCE</scope>
    <source>
        <strain evidence="1">19CS2-2</strain>
    </source>
</reference>
<evidence type="ECO:0000313" key="1">
    <source>
        <dbReference type="EMBL" id="GJH22829.1"/>
    </source>
</evidence>
<dbReference type="Proteomes" id="UP001055013">
    <property type="component" value="Unassembled WGS sequence"/>
</dbReference>